<dbReference type="Pfam" id="PF13391">
    <property type="entry name" value="HNH_2"/>
    <property type="match status" value="1"/>
</dbReference>
<dbReference type="Proteomes" id="UP000182235">
    <property type="component" value="Unassembled WGS sequence"/>
</dbReference>
<keyword evidence="3" id="KW-1185">Reference proteome</keyword>
<reference evidence="2 3" key="1">
    <citation type="submission" date="2015-07" db="EMBL/GenBank/DDBJ databases">
        <title>Emmonsia species relationships and genome sequence.</title>
        <authorList>
            <consortium name="The Broad Institute Genomics Platform"/>
            <person name="Cuomo C.A."/>
            <person name="Munoz J.F."/>
            <person name="Imamovic A."/>
            <person name="Priest M.E."/>
            <person name="Young S."/>
            <person name="Clay O.K."/>
            <person name="McEwen J.G."/>
        </authorList>
    </citation>
    <scope>NUCLEOTIDE SEQUENCE [LARGE SCALE GENOMIC DNA]</scope>
    <source>
        <strain evidence="2 3">UAMH 9510</strain>
    </source>
</reference>
<proteinExistence type="predicted"/>
<dbReference type="AlphaFoldDB" id="A0A1J9QB43"/>
<protein>
    <recommendedName>
        <fullName evidence="1">HNH nuclease domain-containing protein</fullName>
    </recommendedName>
</protein>
<evidence type="ECO:0000259" key="1">
    <source>
        <dbReference type="Pfam" id="PF13391"/>
    </source>
</evidence>
<dbReference type="EMBL" id="LGRN01000306">
    <property type="protein sequence ID" value="OJD13375.1"/>
    <property type="molecule type" value="Genomic_DNA"/>
</dbReference>
<comment type="caution">
    <text evidence="2">The sequence shown here is derived from an EMBL/GenBank/DDBJ whole genome shotgun (WGS) entry which is preliminary data.</text>
</comment>
<dbReference type="STRING" id="1447872.A0A1J9QB43"/>
<gene>
    <name evidence="2" type="ORF">AJ78_06164</name>
</gene>
<name>A0A1J9QB43_9EURO</name>
<dbReference type="OrthoDB" id="2104739at2759"/>
<organism evidence="2 3">
    <name type="scientific">Emergomyces pasteurianus Ep9510</name>
    <dbReference type="NCBI Taxonomy" id="1447872"/>
    <lineage>
        <taxon>Eukaryota</taxon>
        <taxon>Fungi</taxon>
        <taxon>Dikarya</taxon>
        <taxon>Ascomycota</taxon>
        <taxon>Pezizomycotina</taxon>
        <taxon>Eurotiomycetes</taxon>
        <taxon>Eurotiomycetidae</taxon>
        <taxon>Onygenales</taxon>
        <taxon>Ajellomycetaceae</taxon>
        <taxon>Emergomyces</taxon>
    </lineage>
</organism>
<feature type="domain" description="HNH nuclease" evidence="1">
    <location>
        <begin position="235"/>
        <end position="310"/>
    </location>
</feature>
<evidence type="ECO:0000313" key="3">
    <source>
        <dbReference type="Proteomes" id="UP000182235"/>
    </source>
</evidence>
<dbReference type="VEuPathDB" id="FungiDB:AJ78_06164"/>
<sequence length="413" mass="46933">MTLHRHQSSLERVLDFSIPFSLNSQQRQRATILFKNLIQLYGVEQTIRHGFKPALLIQSTFEHIKAQDAFLSFYFSFLYENLCPSVTDSTEPEITVALSFFDDFSTWDQNQKKDANGASENLLNTSSIISFSHVCPHPFRSAESQINSAFLVRASSVKTPQPTPSSLSSIQPSTPTSATQRVSILRQNCLVRDRHRCVVSRKFDKSEASRRWKQDGDNFKDDDGNLLKNERNDDFQYLEVAHILPHCLTAVAYRDTDLSDSKKNVLRILDLFDPGIIHLIDGPKIDSPLNALTLTHDHHRAFGEFQIYFEPASTQYQYRIDSMEQSPFLRDPLFPVTRTLSLTPSRTIDPPSARLLGVHRAIAKIMDLSGAGEYMEKVLRDLEEIDVRADGSTNLGRVMNLRLGGWLNPLTVF</sequence>
<evidence type="ECO:0000313" key="2">
    <source>
        <dbReference type="EMBL" id="OJD13375.1"/>
    </source>
</evidence>
<dbReference type="InterPro" id="IPR003615">
    <property type="entry name" value="HNH_nuc"/>
</dbReference>
<accession>A0A1J9QB43</accession>